<feature type="domain" description="RZ-type" evidence="8">
    <location>
        <begin position="322"/>
        <end position="384"/>
    </location>
</feature>
<dbReference type="GO" id="GO:0002376">
    <property type="term" value="P:immune system process"/>
    <property type="evidence" value="ECO:0007669"/>
    <property type="project" value="UniProtKB-KW"/>
</dbReference>
<keyword evidence="4" id="KW-0863">Zinc-finger</keyword>
<evidence type="ECO:0000256" key="5">
    <source>
        <dbReference type="ARBA" id="ARBA00022833"/>
    </source>
</evidence>
<evidence type="ECO:0000256" key="3">
    <source>
        <dbReference type="ARBA" id="ARBA00022723"/>
    </source>
</evidence>
<dbReference type="Pfam" id="PF20173">
    <property type="entry name" value="ZnF_RZ-type"/>
    <property type="match status" value="1"/>
</dbReference>
<evidence type="ECO:0000313" key="9">
    <source>
        <dbReference type="EMBL" id="CAE6504656.1"/>
    </source>
</evidence>
<dbReference type="EMBL" id="CAJMWY010003664">
    <property type="protein sequence ID" value="CAE6504656.1"/>
    <property type="molecule type" value="Genomic_DNA"/>
</dbReference>
<dbReference type="Proteomes" id="UP000663861">
    <property type="component" value="Unassembled WGS sequence"/>
</dbReference>
<evidence type="ECO:0000256" key="2">
    <source>
        <dbReference type="ARBA" id="ARBA00022490"/>
    </source>
</evidence>
<dbReference type="AlphaFoldDB" id="A0A8H3CXG8"/>
<dbReference type="GO" id="GO:0005737">
    <property type="term" value="C:cytoplasm"/>
    <property type="evidence" value="ECO:0007669"/>
    <property type="project" value="UniProtKB-SubCell"/>
</dbReference>
<keyword evidence="2" id="KW-0963">Cytoplasm</keyword>
<proteinExistence type="predicted"/>
<sequence length="384" mass="42293">MTNYPPNQICSPPELPAYLKTVCDLKPIVGVPKDEEMVGIHAVLRMAHKFVDVPDMCNSRLFVRLSGHLFDAQMAKYRSQYPCSIFDTNTTYTPPILPTYVASTLEPVPGAPSDEQITKVQGAIWSYQKYADIPTMFDPQLHASLSQHLFDIQMERYIRHGSSQVGSGPHKTSKVEPRNLPPTTKQEDGQIDSETNNTGTGADIAESHRCSQVAGDAGAYRVMERSNQLAEQTNQLLERSNLLIERSNQIAERANHLVEQSKVPVDRPGEPVSQLTHKLIGSSNQHNEKPQDPQGIDADILGESATPKSFFQDQSAPDASFKRGDEMSAAIQTTQWTIPSFHECPNGHLYTVGGSGGNIAPSTCPSCGVRLGRLGKSWRGSRRQ</sequence>
<comment type="caution">
    <text evidence="9">The sequence shown here is derived from an EMBL/GenBank/DDBJ whole genome shotgun (WGS) entry which is preliminary data.</text>
</comment>
<protein>
    <recommendedName>
        <fullName evidence="8">RZ-type domain-containing protein</fullName>
    </recommendedName>
</protein>
<organism evidence="9 10">
    <name type="scientific">Rhizoctonia solani</name>
    <dbReference type="NCBI Taxonomy" id="456999"/>
    <lineage>
        <taxon>Eukaryota</taxon>
        <taxon>Fungi</taxon>
        <taxon>Dikarya</taxon>
        <taxon>Basidiomycota</taxon>
        <taxon>Agaricomycotina</taxon>
        <taxon>Agaricomycetes</taxon>
        <taxon>Cantharellales</taxon>
        <taxon>Ceratobasidiaceae</taxon>
        <taxon>Rhizoctonia</taxon>
    </lineage>
</organism>
<feature type="region of interest" description="Disordered" evidence="7">
    <location>
        <begin position="162"/>
        <end position="203"/>
    </location>
</feature>
<reference evidence="9" key="1">
    <citation type="submission" date="2021-01" db="EMBL/GenBank/DDBJ databases">
        <authorList>
            <person name="Kaushik A."/>
        </authorList>
    </citation>
    <scope>NUCLEOTIDE SEQUENCE</scope>
    <source>
        <strain evidence="9">AG4-RS23</strain>
    </source>
</reference>
<name>A0A8H3CXG8_9AGAM</name>
<dbReference type="PROSITE" id="PS51981">
    <property type="entry name" value="ZF_RZ"/>
    <property type="match status" value="1"/>
</dbReference>
<keyword evidence="5" id="KW-0862">Zinc</keyword>
<evidence type="ECO:0000256" key="4">
    <source>
        <dbReference type="ARBA" id="ARBA00022771"/>
    </source>
</evidence>
<comment type="subcellular location">
    <subcellularLocation>
        <location evidence="1">Cytoplasm</location>
    </subcellularLocation>
</comment>
<gene>
    <name evidence="9" type="ORF">RDB_LOCUS127786</name>
</gene>
<keyword evidence="6" id="KW-0391">Immunity</keyword>
<keyword evidence="3" id="KW-0479">Metal-binding</keyword>
<accession>A0A8H3CXG8</accession>
<evidence type="ECO:0000256" key="7">
    <source>
        <dbReference type="SAM" id="MobiDB-lite"/>
    </source>
</evidence>
<dbReference type="InterPro" id="IPR046439">
    <property type="entry name" value="ZF_RZ_dom"/>
</dbReference>
<evidence type="ECO:0000256" key="1">
    <source>
        <dbReference type="ARBA" id="ARBA00004496"/>
    </source>
</evidence>
<evidence type="ECO:0000313" key="10">
    <source>
        <dbReference type="Proteomes" id="UP000663861"/>
    </source>
</evidence>
<evidence type="ECO:0000259" key="8">
    <source>
        <dbReference type="PROSITE" id="PS51981"/>
    </source>
</evidence>
<evidence type="ECO:0000256" key="6">
    <source>
        <dbReference type="ARBA" id="ARBA00022859"/>
    </source>
</evidence>
<dbReference type="GO" id="GO:0008270">
    <property type="term" value="F:zinc ion binding"/>
    <property type="evidence" value="ECO:0007669"/>
    <property type="project" value="UniProtKB-KW"/>
</dbReference>